<evidence type="ECO:0000313" key="16">
    <source>
        <dbReference type="Proteomes" id="UP000663852"/>
    </source>
</evidence>
<dbReference type="Gene3D" id="3.40.50.300">
    <property type="entry name" value="P-loop containing nucleotide triphosphate hydrolases"/>
    <property type="match status" value="2"/>
</dbReference>
<evidence type="ECO:0000256" key="12">
    <source>
        <dbReference type="SAM" id="Phobius"/>
    </source>
</evidence>
<dbReference type="InterPro" id="IPR003593">
    <property type="entry name" value="AAA+_ATPase"/>
</dbReference>
<dbReference type="CDD" id="cd18578">
    <property type="entry name" value="ABC_6TM_Pgp_ABCB1_D2_like"/>
    <property type="match status" value="1"/>
</dbReference>
<dbReference type="PROSITE" id="PS00211">
    <property type="entry name" value="ABC_TRANSPORTER_1"/>
    <property type="match status" value="2"/>
</dbReference>
<feature type="transmembrane region" description="Helical" evidence="12">
    <location>
        <begin position="176"/>
        <end position="195"/>
    </location>
</feature>
<evidence type="ECO:0000256" key="6">
    <source>
        <dbReference type="ARBA" id="ARBA00022741"/>
    </source>
</evidence>
<evidence type="ECO:0000256" key="7">
    <source>
        <dbReference type="ARBA" id="ARBA00022840"/>
    </source>
</evidence>
<feature type="transmembrane region" description="Helical" evidence="12">
    <location>
        <begin position="831"/>
        <end position="858"/>
    </location>
</feature>
<dbReference type="Proteomes" id="UP000663852">
    <property type="component" value="Unassembled WGS sequence"/>
</dbReference>
<keyword evidence="7" id="KW-0067">ATP-binding</keyword>
<evidence type="ECO:0000256" key="10">
    <source>
        <dbReference type="ARBA" id="ARBA00023136"/>
    </source>
</evidence>
<keyword evidence="11" id="KW-0325">Glycoprotein</keyword>
<dbReference type="FunFam" id="3.40.50.300:FF:000479">
    <property type="entry name" value="Multidrug resistance protein 1A"/>
    <property type="match status" value="1"/>
</dbReference>
<name>A0A815Q5F0_ADIRI</name>
<evidence type="ECO:0000259" key="14">
    <source>
        <dbReference type="PROSITE" id="PS50929"/>
    </source>
</evidence>
<feature type="domain" description="ABC transmembrane type-1" evidence="14">
    <location>
        <begin position="48"/>
        <end position="344"/>
    </location>
</feature>
<dbReference type="GO" id="GO:0005524">
    <property type="term" value="F:ATP binding"/>
    <property type="evidence" value="ECO:0007669"/>
    <property type="project" value="UniProtKB-KW"/>
</dbReference>
<dbReference type="InterPro" id="IPR017871">
    <property type="entry name" value="ABC_transporter-like_CS"/>
</dbReference>
<keyword evidence="9 12" id="KW-1133">Transmembrane helix</keyword>
<dbReference type="PROSITE" id="PS50929">
    <property type="entry name" value="ABC_TM1F"/>
    <property type="match status" value="2"/>
</dbReference>
<evidence type="ECO:0000256" key="9">
    <source>
        <dbReference type="ARBA" id="ARBA00022989"/>
    </source>
</evidence>
<dbReference type="AlphaFoldDB" id="A0A815Q5F0"/>
<feature type="transmembrane region" description="Helical" evidence="12">
    <location>
        <begin position="924"/>
        <end position="946"/>
    </location>
</feature>
<dbReference type="InterPro" id="IPR027417">
    <property type="entry name" value="P-loop_NTPase"/>
</dbReference>
<feature type="domain" description="ABC transporter" evidence="13">
    <location>
        <begin position="1019"/>
        <end position="1257"/>
    </location>
</feature>
<keyword evidence="5" id="KW-0677">Repeat</keyword>
<organism evidence="15 16">
    <name type="scientific">Adineta ricciae</name>
    <name type="common">Rotifer</name>
    <dbReference type="NCBI Taxonomy" id="249248"/>
    <lineage>
        <taxon>Eukaryota</taxon>
        <taxon>Metazoa</taxon>
        <taxon>Spiralia</taxon>
        <taxon>Gnathifera</taxon>
        <taxon>Rotifera</taxon>
        <taxon>Eurotatoria</taxon>
        <taxon>Bdelloidea</taxon>
        <taxon>Adinetida</taxon>
        <taxon>Adinetidae</taxon>
        <taxon>Adineta</taxon>
    </lineage>
</organism>
<dbReference type="GO" id="GO:0005743">
    <property type="term" value="C:mitochondrial inner membrane"/>
    <property type="evidence" value="ECO:0007669"/>
    <property type="project" value="TreeGrafter"/>
</dbReference>
<feature type="transmembrane region" description="Helical" evidence="12">
    <location>
        <begin position="693"/>
        <end position="716"/>
    </location>
</feature>
<dbReference type="PANTHER" id="PTHR43394:SF27">
    <property type="entry name" value="ATP-DEPENDENT TRANSLOCASE ABCB1-LIKE"/>
    <property type="match status" value="1"/>
</dbReference>
<dbReference type="SMART" id="SM00382">
    <property type="entry name" value="AAA"/>
    <property type="match status" value="2"/>
</dbReference>
<keyword evidence="3" id="KW-0813">Transport</keyword>
<comment type="subcellular location">
    <subcellularLocation>
        <location evidence="1">Membrane</location>
        <topology evidence="1">Multi-pass membrane protein</topology>
    </subcellularLocation>
</comment>
<dbReference type="SUPFAM" id="SSF90123">
    <property type="entry name" value="ABC transporter transmembrane region"/>
    <property type="match status" value="2"/>
</dbReference>
<feature type="transmembrane region" description="Helical" evidence="12">
    <location>
        <begin position="279"/>
        <end position="303"/>
    </location>
</feature>
<evidence type="ECO:0000313" key="15">
    <source>
        <dbReference type="EMBL" id="CAF1459069.1"/>
    </source>
</evidence>
<dbReference type="Gene3D" id="1.20.1560.10">
    <property type="entry name" value="ABC transporter type 1, transmembrane domain"/>
    <property type="match status" value="2"/>
</dbReference>
<dbReference type="GO" id="GO:0090374">
    <property type="term" value="P:oligopeptide export from mitochondrion"/>
    <property type="evidence" value="ECO:0007669"/>
    <property type="project" value="TreeGrafter"/>
</dbReference>
<dbReference type="OrthoDB" id="6500128at2759"/>
<dbReference type="SUPFAM" id="SSF52540">
    <property type="entry name" value="P-loop containing nucleoside triphosphate hydrolases"/>
    <property type="match status" value="2"/>
</dbReference>
<sequence>MLQLIVRIFQRFRQRTNQNNSSKEFVSFFSLFRFAQKSDWFYITVATLAAIASGITFTISLMVFGSLTGVFIDEGFKPCSLNTTTPNELSTNFKADIHRYVLYLVGLGCLAFVLAYTEHIFWTMSSEKQAKRIRNHLFRSLLHKGIAYFDKCKSGEHTTRLSDDIDKVQKGIGEKLGVLINSVSIFLSSCIIAFIKSWKLALVLLSITPVLVISAYYFAKTMAIMTANELKSTALASGAAEEVFTSIRTVFAYNGSEYEQTRYGKYIDEAKHKAVKKGFVYGLFTGFTSFVGFCFDALGFWYGAKLIREDSNQNIGIVILVLFTIVEGVYCISMVIPHFQGLSEARGAAYHIWQLIDISPKQTLPVEPLVSTLRTNFMDTIEFRNVHFSYPTRLETQVLNGLSFKAQRGQKIALVGSSGCGKSTCVQLLLRFYDVKSGEILFEDRSITDLDVNYVRQNISVVNQEPILFGTTIFENIKFGCPTATVEQIEEAARKANAHDFIMRLPEKYYTVVGERGAQLSGGQKQRVALARALVSDPKILILDEATSALDRISEKAVQKALDNASEGRTTIIIAHRLSAIVAADNIVVIQKGCVVEEGNHELLMRQEGVYYQLVQAQEAENVIYTSEDEYTTQYNQNDEILLEDEFAVTNSMNTLTINSENTSDKDKKNTTSETDKKKSVFFEMLKLNRSEWIYILFGCLASLCNGCVQPAYAYVLSKMISVFQECDYDLQIQRIQIYAGIFLSLGVVTFLTKWLQSFMFACSGEALTRRLRAKAYKTMLCQEVAWFDRAENNSGALTTRLSTDASAVQNSVGIRIGASLEMIANLGAGLILAFIFSWQLASVMIGFTVVMIVAGFAETYLTERFSSINKQKKEEAGSVAAEVLANMRTVVQLQQEDFFFMKYKSLVQAVCRSTIKRSTITGAVYALTTSIPFFILPALFSFGFTLIEKRLLKEEDILLIFAFAIFLTQALAVSLSMVPDYGDSISAAEDFIHLFNRKPAIDNSSTAGTTLSTGPENITMTDLEFAYPGRKTVNVLKKLTMHINQGQRVALIGPSGCGKSTVVQLLERFYDISNGALTANACDVRSLNLHWYRGQIGIVSQEPILFDISIRENIAYGDHSRQIPLSEIIEAAKTANAHDMIQKLPQGYDTIVGLKGVQMSGGEKQRIAIARALIHNPSILLLDEATSALDSANEKIVQDALERAQENRTSLTITHRLSTIRNADVIYVIHNGQIVEFGTHEQLLLKEGSLYVRLLQMQSNM</sequence>
<accession>A0A815Q5F0</accession>
<keyword evidence="4 12" id="KW-0812">Transmembrane</keyword>
<evidence type="ECO:0000259" key="13">
    <source>
        <dbReference type="PROSITE" id="PS50893"/>
    </source>
</evidence>
<evidence type="ECO:0000256" key="3">
    <source>
        <dbReference type="ARBA" id="ARBA00022448"/>
    </source>
</evidence>
<evidence type="ECO:0000256" key="11">
    <source>
        <dbReference type="ARBA" id="ARBA00023180"/>
    </source>
</evidence>
<feature type="transmembrane region" description="Helical" evidence="12">
    <location>
        <begin position="40"/>
        <end position="64"/>
    </location>
</feature>
<evidence type="ECO:0000256" key="8">
    <source>
        <dbReference type="ARBA" id="ARBA00022967"/>
    </source>
</evidence>
<reference evidence="15" key="1">
    <citation type="submission" date="2021-02" db="EMBL/GenBank/DDBJ databases">
        <authorList>
            <person name="Nowell W R."/>
        </authorList>
    </citation>
    <scope>NUCLEOTIDE SEQUENCE</scope>
</reference>
<dbReference type="Pfam" id="PF00664">
    <property type="entry name" value="ABC_membrane"/>
    <property type="match status" value="2"/>
</dbReference>
<feature type="domain" description="ABC transmembrane type-1" evidence="14">
    <location>
        <begin position="697"/>
        <end position="984"/>
    </location>
</feature>
<proteinExistence type="inferred from homology"/>
<keyword evidence="10 12" id="KW-0472">Membrane</keyword>
<feature type="transmembrane region" description="Helical" evidence="12">
    <location>
        <begin position="958"/>
        <end position="979"/>
    </location>
</feature>
<feature type="domain" description="ABC transporter" evidence="13">
    <location>
        <begin position="381"/>
        <end position="617"/>
    </location>
</feature>
<comment type="similarity">
    <text evidence="2">Belongs to the ABC transporter superfamily. ABCB family. Multidrug resistance exporter (TC 3.A.1.201) subfamily.</text>
</comment>
<dbReference type="PANTHER" id="PTHR43394">
    <property type="entry name" value="ATP-DEPENDENT PERMEASE MDL1, MITOCHONDRIAL"/>
    <property type="match status" value="1"/>
</dbReference>
<dbReference type="InterPro" id="IPR036640">
    <property type="entry name" value="ABC1_TM_sf"/>
</dbReference>
<dbReference type="InterPro" id="IPR011527">
    <property type="entry name" value="ABC1_TM_dom"/>
</dbReference>
<dbReference type="InterPro" id="IPR039421">
    <property type="entry name" value="Type_1_exporter"/>
</dbReference>
<gene>
    <name evidence="15" type="ORF">EDS130_LOCUS40029</name>
</gene>
<dbReference type="GO" id="GO:0015421">
    <property type="term" value="F:ABC-type oligopeptide transporter activity"/>
    <property type="evidence" value="ECO:0007669"/>
    <property type="project" value="TreeGrafter"/>
</dbReference>
<dbReference type="FunFam" id="3.40.50.300:FF:000916">
    <property type="entry name" value="ABC transporter B family member 9"/>
    <property type="match status" value="1"/>
</dbReference>
<feature type="transmembrane region" description="Helical" evidence="12">
    <location>
        <begin position="736"/>
        <end position="756"/>
    </location>
</feature>
<protein>
    <submittedName>
        <fullName evidence="15">Uncharacterized protein</fullName>
    </submittedName>
</protein>
<dbReference type="EMBL" id="CAJNOJ010000468">
    <property type="protein sequence ID" value="CAF1459069.1"/>
    <property type="molecule type" value="Genomic_DNA"/>
</dbReference>
<evidence type="ECO:0000256" key="1">
    <source>
        <dbReference type="ARBA" id="ARBA00004141"/>
    </source>
</evidence>
<feature type="transmembrane region" description="Helical" evidence="12">
    <location>
        <begin position="201"/>
        <end position="219"/>
    </location>
</feature>
<feature type="transmembrane region" description="Helical" evidence="12">
    <location>
        <begin position="100"/>
        <end position="122"/>
    </location>
</feature>
<dbReference type="PROSITE" id="PS50893">
    <property type="entry name" value="ABC_TRANSPORTER_2"/>
    <property type="match status" value="2"/>
</dbReference>
<dbReference type="CDD" id="cd03249">
    <property type="entry name" value="ABC_MTABC3_MDL1_MDL2"/>
    <property type="match status" value="2"/>
</dbReference>
<keyword evidence="6" id="KW-0547">Nucleotide-binding</keyword>
<comment type="caution">
    <text evidence="15">The sequence shown here is derived from an EMBL/GenBank/DDBJ whole genome shotgun (WGS) entry which is preliminary data.</text>
</comment>
<dbReference type="GO" id="GO:0016887">
    <property type="term" value="F:ATP hydrolysis activity"/>
    <property type="evidence" value="ECO:0007669"/>
    <property type="project" value="InterPro"/>
</dbReference>
<feature type="transmembrane region" description="Helical" evidence="12">
    <location>
        <begin position="315"/>
        <end position="336"/>
    </location>
</feature>
<dbReference type="InterPro" id="IPR003439">
    <property type="entry name" value="ABC_transporter-like_ATP-bd"/>
</dbReference>
<evidence type="ECO:0000256" key="5">
    <source>
        <dbReference type="ARBA" id="ARBA00022737"/>
    </source>
</evidence>
<evidence type="ECO:0000256" key="2">
    <source>
        <dbReference type="ARBA" id="ARBA00007577"/>
    </source>
</evidence>
<evidence type="ECO:0000256" key="4">
    <source>
        <dbReference type="ARBA" id="ARBA00022692"/>
    </source>
</evidence>
<keyword evidence="8" id="KW-1278">Translocase</keyword>
<dbReference type="CDD" id="cd18577">
    <property type="entry name" value="ABC_6TM_Pgp_ABCB1_D1_like"/>
    <property type="match status" value="1"/>
</dbReference>
<dbReference type="Pfam" id="PF00005">
    <property type="entry name" value="ABC_tran"/>
    <property type="match status" value="2"/>
</dbReference>